<proteinExistence type="predicted"/>
<dbReference type="Gene3D" id="1.20.120.450">
    <property type="entry name" value="dinb family like domain"/>
    <property type="match status" value="1"/>
</dbReference>
<evidence type="ECO:0000259" key="1">
    <source>
        <dbReference type="Pfam" id="PF11716"/>
    </source>
</evidence>
<evidence type="ECO:0000313" key="2">
    <source>
        <dbReference type="EMBL" id="BCJ48419.1"/>
    </source>
</evidence>
<evidence type="ECO:0000313" key="3">
    <source>
        <dbReference type="Proteomes" id="UP000676967"/>
    </source>
</evidence>
<dbReference type="Pfam" id="PF11716">
    <property type="entry name" value="MDMPI_N"/>
    <property type="match status" value="1"/>
</dbReference>
<name>A0ABM7M9W9_9ACTN</name>
<keyword evidence="3" id="KW-1185">Reference proteome</keyword>
<accession>A0ABM7M9W9</accession>
<dbReference type="InterPro" id="IPR034660">
    <property type="entry name" value="DinB/YfiT-like"/>
</dbReference>
<organism evidence="2 3">
    <name type="scientific">Actinoplanes ianthinogenes</name>
    <dbReference type="NCBI Taxonomy" id="122358"/>
    <lineage>
        <taxon>Bacteria</taxon>
        <taxon>Bacillati</taxon>
        <taxon>Actinomycetota</taxon>
        <taxon>Actinomycetes</taxon>
        <taxon>Micromonosporales</taxon>
        <taxon>Micromonosporaceae</taxon>
        <taxon>Actinoplanes</taxon>
    </lineage>
</organism>
<dbReference type="InterPro" id="IPR024344">
    <property type="entry name" value="MDMPI_metal-binding"/>
</dbReference>
<protein>
    <recommendedName>
        <fullName evidence="1">Mycothiol-dependent maleylpyruvate isomerase metal-binding domain-containing protein</fullName>
    </recommendedName>
</protein>
<reference evidence="2 3" key="1">
    <citation type="submission" date="2020-08" db="EMBL/GenBank/DDBJ databases">
        <title>Whole genome shotgun sequence of Actinoplanes ianthinogenes NBRC 13996.</title>
        <authorList>
            <person name="Komaki H."/>
            <person name="Tamura T."/>
        </authorList>
    </citation>
    <scope>NUCLEOTIDE SEQUENCE [LARGE SCALE GENOMIC DNA]</scope>
    <source>
        <strain evidence="2 3">NBRC 13996</strain>
    </source>
</reference>
<dbReference type="Proteomes" id="UP000676967">
    <property type="component" value="Chromosome"/>
</dbReference>
<dbReference type="SUPFAM" id="SSF109854">
    <property type="entry name" value="DinB/YfiT-like putative metalloenzymes"/>
    <property type="match status" value="1"/>
</dbReference>
<gene>
    <name evidence="2" type="ORF">Aiant_90760</name>
</gene>
<dbReference type="EMBL" id="AP023356">
    <property type="protein sequence ID" value="BCJ48419.1"/>
    <property type="molecule type" value="Genomic_DNA"/>
</dbReference>
<sequence>MRATGSSRIIPRMIVEPERDALRAALERESRRLVDRVRFAPDLDGRAPGLDWTAGQLVAHLCVIYRAFALTLRGADLDPEIVANLGTGDTLLEMVASTNARAVTVISFPGPREAADGLRECADELLAALDAEVDFRSPRPTPWYGAGVTRTAGTLAALTVSESVVHGYDIARALRTRPWLDESSAASAAPTVMSEMLPLLVDPAAAGFTGSFEMRIRRAPRFVIQLEAGRARSLPAGDVEPDCVLSLSGCDALLVGFHRRSLWRAIAGGGAFATGRRPWLGLRFPSLFQLP</sequence>
<feature type="domain" description="Mycothiol-dependent maleylpyruvate isomerase metal-binding" evidence="1">
    <location>
        <begin position="25"/>
        <end position="171"/>
    </location>
</feature>